<dbReference type="InterPro" id="IPR006015">
    <property type="entry name" value="Universal_stress_UspA"/>
</dbReference>
<accession>A0A2V4TC98</accession>
<name>A0A2V4TC98_9BURK</name>
<dbReference type="SUPFAM" id="SSF52402">
    <property type="entry name" value="Adenine nucleotide alpha hydrolases-like"/>
    <property type="match status" value="1"/>
</dbReference>
<comment type="caution">
    <text evidence="3">The sequence shown here is derived from an EMBL/GenBank/DDBJ whole genome shotgun (WGS) entry which is preliminary data.</text>
</comment>
<evidence type="ECO:0000313" key="3">
    <source>
        <dbReference type="EMBL" id="PYE14905.1"/>
    </source>
</evidence>
<dbReference type="Gene3D" id="3.40.50.12370">
    <property type="match status" value="1"/>
</dbReference>
<protein>
    <submittedName>
        <fullName evidence="3">Universal stress protein family protein</fullName>
    </submittedName>
</protein>
<dbReference type="RefSeq" id="WP_166658293.1">
    <property type="nucleotide sequence ID" value="NZ_QJSQ01000036.1"/>
</dbReference>
<reference evidence="3 4" key="1">
    <citation type="submission" date="2018-06" db="EMBL/GenBank/DDBJ databases">
        <title>Genomic Encyclopedia of Type Strains, Phase IV (KMG-V): Genome sequencing to study the core and pangenomes of soil and plant-associated prokaryotes.</title>
        <authorList>
            <person name="Whitman W."/>
        </authorList>
    </citation>
    <scope>NUCLEOTIDE SEQUENCE [LARGE SCALE GENOMIC DNA]</scope>
    <source>
        <strain evidence="3 4">SRCL-318</strain>
    </source>
</reference>
<dbReference type="EMBL" id="QJSQ01000036">
    <property type="protein sequence ID" value="PYE14905.1"/>
    <property type="molecule type" value="Genomic_DNA"/>
</dbReference>
<dbReference type="Proteomes" id="UP000247772">
    <property type="component" value="Unassembled WGS sequence"/>
</dbReference>
<dbReference type="Pfam" id="PF00582">
    <property type="entry name" value="Usp"/>
    <property type="match status" value="1"/>
</dbReference>
<comment type="similarity">
    <text evidence="1">Belongs to the universal stress protein A family.</text>
</comment>
<evidence type="ECO:0000313" key="4">
    <source>
        <dbReference type="Proteomes" id="UP000247772"/>
    </source>
</evidence>
<gene>
    <name evidence="3" type="ORF">C7410_13676</name>
</gene>
<dbReference type="PRINTS" id="PR01438">
    <property type="entry name" value="UNVRSLSTRESS"/>
</dbReference>
<sequence length="277" mass="28997">MKRPTAAAASRQHVAPYSRLYVLFTGMERVASLLDCVAGWAVRGAHVRLAGLAPSASLPDSNRRAEHNFSHRITLAATLEAARELLVLRGIEADCEFLGAGPDSAARNEALARAVCGWKADLAIGAPANPVVLAGETDCPVLLLPTLTARHCSVPPRRVFVASDASAASACGVREAARLAAPGTAVRVGYLACDPAAAQHPEDFDAVILEAQRNGESAALAIIQAALQWRADLLVLGTRGGHEGGRWRYASVAADVAQRTVLPLLLVPQGAKTPMQA</sequence>
<organism evidence="3 4">
    <name type="scientific">Paraburkholderia silvatlantica</name>
    <dbReference type="NCBI Taxonomy" id="321895"/>
    <lineage>
        <taxon>Bacteria</taxon>
        <taxon>Pseudomonadati</taxon>
        <taxon>Pseudomonadota</taxon>
        <taxon>Betaproteobacteria</taxon>
        <taxon>Burkholderiales</taxon>
        <taxon>Burkholderiaceae</taxon>
        <taxon>Paraburkholderia</taxon>
    </lineage>
</organism>
<evidence type="ECO:0000256" key="1">
    <source>
        <dbReference type="ARBA" id="ARBA00008791"/>
    </source>
</evidence>
<evidence type="ECO:0000259" key="2">
    <source>
        <dbReference type="Pfam" id="PF00582"/>
    </source>
</evidence>
<feature type="domain" description="UspA" evidence="2">
    <location>
        <begin position="206"/>
        <end position="268"/>
    </location>
</feature>
<dbReference type="InterPro" id="IPR006016">
    <property type="entry name" value="UspA"/>
</dbReference>
<proteinExistence type="inferred from homology"/>
<dbReference type="AlphaFoldDB" id="A0A2V4TC98"/>